<evidence type="ECO:0000313" key="4">
    <source>
        <dbReference type="Proteomes" id="UP001235744"/>
    </source>
</evidence>
<feature type="chain" id="PRO_5047156098" description="Sugar ABC transporter substrate-binding protein" evidence="2">
    <location>
        <begin position="22"/>
        <end position="47"/>
    </location>
</feature>
<proteinExistence type="predicted"/>
<evidence type="ECO:0008006" key="5">
    <source>
        <dbReference type="Google" id="ProtNLM"/>
    </source>
</evidence>
<dbReference type="Proteomes" id="UP001235744">
    <property type="component" value="Chromosome"/>
</dbReference>
<keyword evidence="2" id="KW-0732">Signal</keyword>
<protein>
    <recommendedName>
        <fullName evidence="5">Sugar ABC transporter substrate-binding protein</fullName>
    </recommendedName>
</protein>
<reference evidence="3 4" key="1">
    <citation type="submission" date="2023-03" db="EMBL/GenBank/DDBJ databases">
        <title>Isolation and description of six Streptomyces strains from soil environments, able to metabolize different microbial glucans.</title>
        <authorList>
            <person name="Widen T."/>
            <person name="Larsbrink J."/>
        </authorList>
    </citation>
    <scope>NUCLEOTIDE SEQUENCE [LARGE SCALE GENOMIC DNA]</scope>
    <source>
        <strain evidence="3 4">Alt2</strain>
    </source>
</reference>
<evidence type="ECO:0000313" key="3">
    <source>
        <dbReference type="EMBL" id="WLQ54496.1"/>
    </source>
</evidence>
<evidence type="ECO:0000256" key="2">
    <source>
        <dbReference type="SAM" id="SignalP"/>
    </source>
</evidence>
<dbReference type="EMBL" id="CP120988">
    <property type="protein sequence ID" value="WLQ54496.1"/>
    <property type="molecule type" value="Genomic_DNA"/>
</dbReference>
<sequence>MTRRFIQHAGVALGLALTAIALTSCGSGGSSETSKEKADGSSVTVDF</sequence>
<organism evidence="3 4">
    <name type="scientific">Streptomyces poriferorum</name>
    <dbReference type="NCBI Taxonomy" id="2798799"/>
    <lineage>
        <taxon>Bacteria</taxon>
        <taxon>Bacillati</taxon>
        <taxon>Actinomycetota</taxon>
        <taxon>Actinomycetes</taxon>
        <taxon>Kitasatosporales</taxon>
        <taxon>Streptomycetaceae</taxon>
        <taxon>Streptomyces</taxon>
    </lineage>
</organism>
<name>A0ABY9ILA2_9ACTN</name>
<dbReference type="RefSeq" id="WP_306105678.1">
    <property type="nucleotide sequence ID" value="NZ_CP120988.1"/>
</dbReference>
<accession>A0ABY9ILA2</accession>
<feature type="region of interest" description="Disordered" evidence="1">
    <location>
        <begin position="25"/>
        <end position="47"/>
    </location>
</feature>
<evidence type="ECO:0000256" key="1">
    <source>
        <dbReference type="SAM" id="MobiDB-lite"/>
    </source>
</evidence>
<dbReference type="PROSITE" id="PS51257">
    <property type="entry name" value="PROKAR_LIPOPROTEIN"/>
    <property type="match status" value="1"/>
</dbReference>
<feature type="signal peptide" evidence="2">
    <location>
        <begin position="1"/>
        <end position="21"/>
    </location>
</feature>
<gene>
    <name evidence="3" type="ORF">P8A19_03120</name>
</gene>
<keyword evidence="4" id="KW-1185">Reference proteome</keyword>